<evidence type="ECO:0000256" key="3">
    <source>
        <dbReference type="ARBA" id="ARBA00022617"/>
    </source>
</evidence>
<dbReference type="EMBL" id="JAEKOZ010000029">
    <property type="protein sequence ID" value="MBJ3811773.1"/>
    <property type="molecule type" value="Genomic_DNA"/>
</dbReference>
<dbReference type="PROSITE" id="PS00086">
    <property type="entry name" value="CYTOCHROME_P450"/>
    <property type="match status" value="1"/>
</dbReference>
<keyword evidence="3 8" id="KW-0349">Heme</keyword>
<comment type="similarity">
    <text evidence="2 8">Belongs to the cytochrome P450 family.</text>
</comment>
<accession>A0ABS0XEY2</accession>
<reference evidence="10 11" key="1">
    <citation type="submission" date="2020-12" db="EMBL/GenBank/DDBJ databases">
        <title>Streptomyces typhae sp. nov., a novel endophytic actinomycete isolated from the root of cattail pollen (Typha angustifolia L.).</title>
        <authorList>
            <person name="Peng C."/>
            <person name="Liu C."/>
        </authorList>
    </citation>
    <scope>NUCLEOTIDE SEQUENCE [LARGE SCALE GENOMIC DNA]</scope>
    <source>
        <strain evidence="10 11">JCM 4753</strain>
    </source>
</reference>
<keyword evidence="6 8" id="KW-0408">Iron</keyword>
<dbReference type="PANTHER" id="PTHR46696">
    <property type="entry name" value="P450, PUTATIVE (EUROFUNG)-RELATED"/>
    <property type="match status" value="1"/>
</dbReference>
<keyword evidence="4 8" id="KW-0479">Metal-binding</keyword>
<comment type="cofactor">
    <cofactor evidence="1">
        <name>heme</name>
        <dbReference type="ChEBI" id="CHEBI:30413"/>
    </cofactor>
</comment>
<dbReference type="SUPFAM" id="SSF48264">
    <property type="entry name" value="Cytochrome P450"/>
    <property type="match status" value="1"/>
</dbReference>
<dbReference type="InterPro" id="IPR036396">
    <property type="entry name" value="Cyt_P450_sf"/>
</dbReference>
<evidence type="ECO:0000256" key="4">
    <source>
        <dbReference type="ARBA" id="ARBA00022723"/>
    </source>
</evidence>
<organism evidence="10 11">
    <name type="scientific">Streptomyces flavofungini</name>
    <dbReference type="NCBI Taxonomy" id="68200"/>
    <lineage>
        <taxon>Bacteria</taxon>
        <taxon>Bacillati</taxon>
        <taxon>Actinomycetota</taxon>
        <taxon>Actinomycetes</taxon>
        <taxon>Kitasatosporales</taxon>
        <taxon>Streptomycetaceae</taxon>
        <taxon>Streptomyces</taxon>
    </lineage>
</organism>
<keyword evidence="11" id="KW-1185">Reference proteome</keyword>
<evidence type="ECO:0000256" key="5">
    <source>
        <dbReference type="ARBA" id="ARBA00023002"/>
    </source>
</evidence>
<name>A0ABS0XEY2_9ACTN</name>
<dbReference type="Pfam" id="PF00067">
    <property type="entry name" value="p450"/>
    <property type="match status" value="1"/>
</dbReference>
<evidence type="ECO:0000256" key="1">
    <source>
        <dbReference type="ARBA" id="ARBA00001971"/>
    </source>
</evidence>
<proteinExistence type="inferred from homology"/>
<dbReference type="InterPro" id="IPR002397">
    <property type="entry name" value="Cyt_P450_B"/>
</dbReference>
<feature type="region of interest" description="Disordered" evidence="9">
    <location>
        <begin position="1"/>
        <end position="23"/>
    </location>
</feature>
<dbReference type="Gene3D" id="1.10.630.10">
    <property type="entry name" value="Cytochrome P450"/>
    <property type="match status" value="1"/>
</dbReference>
<evidence type="ECO:0000256" key="7">
    <source>
        <dbReference type="ARBA" id="ARBA00023033"/>
    </source>
</evidence>
<evidence type="ECO:0000256" key="9">
    <source>
        <dbReference type="SAM" id="MobiDB-lite"/>
    </source>
</evidence>
<dbReference type="InterPro" id="IPR017972">
    <property type="entry name" value="Cyt_P450_CS"/>
</dbReference>
<keyword evidence="7 8" id="KW-0503">Monooxygenase</keyword>
<dbReference type="PANTHER" id="PTHR46696:SF5">
    <property type="entry name" value="CYTOCHROME P450 BJ-1"/>
    <property type="match status" value="1"/>
</dbReference>
<evidence type="ECO:0000313" key="10">
    <source>
        <dbReference type="EMBL" id="MBJ3811773.1"/>
    </source>
</evidence>
<dbReference type="PRINTS" id="PR00385">
    <property type="entry name" value="P450"/>
</dbReference>
<gene>
    <name evidence="10" type="ORF">JGB26_32580</name>
</gene>
<evidence type="ECO:0000256" key="8">
    <source>
        <dbReference type="RuleBase" id="RU000461"/>
    </source>
</evidence>
<evidence type="ECO:0000313" key="11">
    <source>
        <dbReference type="Proteomes" id="UP000634780"/>
    </source>
</evidence>
<dbReference type="InterPro" id="IPR001128">
    <property type="entry name" value="Cyt_P450"/>
</dbReference>
<keyword evidence="5 8" id="KW-0560">Oxidoreductase</keyword>
<dbReference type="PRINTS" id="PR00359">
    <property type="entry name" value="BP450"/>
</dbReference>
<comment type="caution">
    <text evidence="10">The sequence shown here is derived from an EMBL/GenBank/DDBJ whole genome shotgun (WGS) entry which is preliminary data.</text>
</comment>
<protein>
    <submittedName>
        <fullName evidence="10">Cytochrome P450</fullName>
    </submittedName>
</protein>
<evidence type="ECO:0000256" key="2">
    <source>
        <dbReference type="ARBA" id="ARBA00010617"/>
    </source>
</evidence>
<dbReference type="RefSeq" id="WP_190120196.1">
    <property type="nucleotide sequence ID" value="NZ_BMVR01000021.1"/>
</dbReference>
<dbReference type="Proteomes" id="UP000634780">
    <property type="component" value="Unassembled WGS sequence"/>
</dbReference>
<evidence type="ECO:0000256" key="6">
    <source>
        <dbReference type="ARBA" id="ARBA00023004"/>
    </source>
</evidence>
<sequence length="403" mass="43195">MNPPHLPSGTAHQHGPLPDFLPTADGAAEVVPVVAPTGDRIWLVTAFDLGRSVLTDERFSRAAAAAPEAPASHPMRPDPAALTSLDPPQHTRLRRLVNHPFTPRAVAGLEEGIRRQARRLLAGRDRIDLVSQYAMPLSAATICRVLGVPKAEHTHFADLADRALGVTTGDFAEQGPARDALRAYIGELISRARRAPGEHVLGALATAYDEDGTLSHDELTALVELLLNAGYETSIGQLGLAVVTLLEHPEQWHRLAAAPHREAAAAVEELLRHTPVVPMSFTRVARQDVRLGTVVVRAGEALVVSLLHANFDARAHRDPTRLDITRRPARHLTFGHGAHICLGAQLARTQLRVALAELAAAAPGLTPRTPLSALRWRQPEAVVRGPLALPVHLTATRAGAVPG</sequence>